<keyword evidence="10" id="KW-0539">Nucleus</keyword>
<dbReference type="EMBL" id="VWZD01010420">
    <property type="protein sequence ID" value="NXG09353.1"/>
    <property type="molecule type" value="Genomic_DNA"/>
</dbReference>
<dbReference type="InterPro" id="IPR033570">
    <property type="entry name" value="SCNM1"/>
</dbReference>
<reference evidence="14 15" key="1">
    <citation type="submission" date="2019-09" db="EMBL/GenBank/DDBJ databases">
        <title>Bird 10,000 Genomes (B10K) Project - Family phase.</title>
        <authorList>
            <person name="Zhang G."/>
        </authorList>
    </citation>
    <scope>NUCLEOTIDE SEQUENCE [LARGE SCALE GENOMIC DNA]</scope>
    <source>
        <strain evidence="14">B10K-DU-001-06</strain>
        <tissue evidence="14">Muscle</tissue>
    </source>
</reference>
<evidence type="ECO:0000256" key="8">
    <source>
        <dbReference type="ARBA" id="ARBA00022833"/>
    </source>
</evidence>
<evidence type="ECO:0000313" key="14">
    <source>
        <dbReference type="EMBL" id="NXG09353.1"/>
    </source>
</evidence>
<dbReference type="Pfam" id="PF15805">
    <property type="entry name" value="SCNM1_acidic"/>
    <property type="match status" value="1"/>
</dbReference>
<evidence type="ECO:0000256" key="10">
    <source>
        <dbReference type="ARBA" id="ARBA00023242"/>
    </source>
</evidence>
<dbReference type="GO" id="GO:0005681">
    <property type="term" value="C:spliceosomal complex"/>
    <property type="evidence" value="ECO:0007669"/>
    <property type="project" value="UniProtKB-KW"/>
</dbReference>
<dbReference type="GO" id="GO:0008270">
    <property type="term" value="F:zinc ion binding"/>
    <property type="evidence" value="ECO:0007669"/>
    <property type="project" value="UniProtKB-KW"/>
</dbReference>
<evidence type="ECO:0000256" key="9">
    <source>
        <dbReference type="ARBA" id="ARBA00023187"/>
    </source>
</evidence>
<dbReference type="GO" id="GO:0006397">
    <property type="term" value="P:mRNA processing"/>
    <property type="evidence" value="ECO:0007669"/>
    <property type="project" value="UniProtKB-KW"/>
</dbReference>
<gene>
    <name evidence="14" type="primary">Scnm1</name>
    <name evidence="14" type="ORF">SAKLUC_R04278</name>
</gene>
<evidence type="ECO:0000256" key="7">
    <source>
        <dbReference type="ARBA" id="ARBA00022771"/>
    </source>
</evidence>
<dbReference type="AlphaFoldDB" id="A0A7K8Z240"/>
<evidence type="ECO:0000256" key="1">
    <source>
        <dbReference type="ARBA" id="ARBA00004324"/>
    </source>
</evidence>
<comment type="subcellular location">
    <subcellularLocation>
        <location evidence="1">Nucleus speckle</location>
    </subcellularLocation>
    <subcellularLocation>
        <location evidence="2">Nucleus</location>
        <location evidence="2">Nucleoplasm</location>
    </subcellularLocation>
</comment>
<evidence type="ECO:0000256" key="11">
    <source>
        <dbReference type="SAM" id="MobiDB-lite"/>
    </source>
</evidence>
<sequence>VPQRRRVADLLANAIPEDEALLLRSGRFACSVCPHRPVCDTLEALAVHRAGRRHLHILGMALGTLGMALGVGQCQVPAALRCLWGSSHVPCAIPGLAPPGRRRSRSGMRENPGKGQSPRQGPAPGGQVGARGAPVGQDLPHSRGCPPPPTPTAAPPGAPKAAPAGKGRAGMGWDELSPERRRVLRHHLHLRSSGWVQDPSGKWLKDGNAEFDSDEEEPPELPP</sequence>
<dbReference type="GO" id="GO:0016607">
    <property type="term" value="C:nuclear speck"/>
    <property type="evidence" value="ECO:0007669"/>
    <property type="project" value="UniProtKB-SubCell"/>
</dbReference>
<feature type="region of interest" description="Disordered" evidence="11">
    <location>
        <begin position="190"/>
        <end position="223"/>
    </location>
</feature>
<keyword evidence="9" id="KW-0508">mRNA splicing</keyword>
<evidence type="ECO:0000256" key="3">
    <source>
        <dbReference type="ARBA" id="ARBA00020620"/>
    </source>
</evidence>
<organism evidence="14 15">
    <name type="scientific">Sakesphorus luctuosus</name>
    <dbReference type="NCBI Taxonomy" id="419690"/>
    <lineage>
        <taxon>Eukaryota</taxon>
        <taxon>Metazoa</taxon>
        <taxon>Chordata</taxon>
        <taxon>Craniata</taxon>
        <taxon>Vertebrata</taxon>
        <taxon>Euteleostomi</taxon>
        <taxon>Archelosauria</taxon>
        <taxon>Archosauria</taxon>
        <taxon>Dinosauria</taxon>
        <taxon>Saurischia</taxon>
        <taxon>Theropoda</taxon>
        <taxon>Coelurosauria</taxon>
        <taxon>Aves</taxon>
        <taxon>Neognathae</taxon>
        <taxon>Neoaves</taxon>
        <taxon>Telluraves</taxon>
        <taxon>Australaves</taxon>
        <taxon>Passeriformes</taxon>
        <taxon>Thamnophilidae</taxon>
        <taxon>Sakesphorus</taxon>
    </lineage>
</organism>
<evidence type="ECO:0000259" key="13">
    <source>
        <dbReference type="Pfam" id="PF15805"/>
    </source>
</evidence>
<evidence type="ECO:0000256" key="4">
    <source>
        <dbReference type="ARBA" id="ARBA00022664"/>
    </source>
</evidence>
<feature type="non-terminal residue" evidence="14">
    <location>
        <position position="223"/>
    </location>
</feature>
<evidence type="ECO:0000259" key="12">
    <source>
        <dbReference type="Pfam" id="PF15803"/>
    </source>
</evidence>
<accession>A0A7K8Z240</accession>
<evidence type="ECO:0000256" key="2">
    <source>
        <dbReference type="ARBA" id="ARBA00004642"/>
    </source>
</evidence>
<dbReference type="InterPro" id="IPR031622">
    <property type="entry name" value="Znf-SCNM1"/>
</dbReference>
<keyword evidence="6" id="KW-0747">Spliceosome</keyword>
<evidence type="ECO:0000256" key="5">
    <source>
        <dbReference type="ARBA" id="ARBA00022723"/>
    </source>
</evidence>
<feature type="region of interest" description="Disordered" evidence="11">
    <location>
        <begin position="94"/>
        <end position="177"/>
    </location>
</feature>
<name>A0A7K8Z240_9PASS</name>
<comment type="caution">
    <text evidence="14">The sequence shown here is derived from an EMBL/GenBank/DDBJ whole genome shotgun (WGS) entry which is preliminary data.</text>
</comment>
<proteinExistence type="predicted"/>
<feature type="domain" description="Sodium channel modifier 1 zinc-finger" evidence="12">
    <location>
        <begin position="30"/>
        <end position="56"/>
    </location>
</feature>
<keyword evidence="7" id="KW-0863">Zinc-finger</keyword>
<dbReference type="Proteomes" id="UP000558958">
    <property type="component" value="Unassembled WGS sequence"/>
</dbReference>
<keyword evidence="15" id="KW-1185">Reference proteome</keyword>
<feature type="domain" description="Sodium channel modifier 1 acidic C-terminal" evidence="13">
    <location>
        <begin position="177"/>
        <end position="223"/>
    </location>
</feature>
<keyword evidence="8" id="KW-0862">Zinc</keyword>
<dbReference type="GO" id="GO:0008380">
    <property type="term" value="P:RNA splicing"/>
    <property type="evidence" value="ECO:0007669"/>
    <property type="project" value="UniProtKB-KW"/>
</dbReference>
<feature type="compositionally biased region" description="Acidic residues" evidence="11">
    <location>
        <begin position="209"/>
        <end position="223"/>
    </location>
</feature>
<dbReference type="PANTHER" id="PTHR32297:SF1">
    <property type="entry name" value="SODIUM CHANNEL MODIFIER 1"/>
    <property type="match status" value="1"/>
</dbReference>
<keyword evidence="4" id="KW-0507">mRNA processing</keyword>
<feature type="non-terminal residue" evidence="14">
    <location>
        <position position="1"/>
    </location>
</feature>
<dbReference type="InterPro" id="IPR031625">
    <property type="entry name" value="SCNM1_acidic"/>
</dbReference>
<evidence type="ECO:0000313" key="15">
    <source>
        <dbReference type="Proteomes" id="UP000558958"/>
    </source>
</evidence>
<feature type="compositionally biased region" description="Pro residues" evidence="11">
    <location>
        <begin position="145"/>
        <end position="158"/>
    </location>
</feature>
<dbReference type="PANTHER" id="PTHR32297">
    <property type="entry name" value="SODIUM CHANNEL MODIFIER 1"/>
    <property type="match status" value="1"/>
</dbReference>
<dbReference type="Pfam" id="PF15803">
    <property type="entry name" value="zf-SCNM1"/>
    <property type="match status" value="1"/>
</dbReference>
<evidence type="ECO:0000256" key="6">
    <source>
        <dbReference type="ARBA" id="ARBA00022728"/>
    </source>
</evidence>
<keyword evidence="5" id="KW-0479">Metal-binding</keyword>
<protein>
    <recommendedName>
        <fullName evidence="3">Sodium channel modifier 1</fullName>
    </recommendedName>
</protein>